<organism evidence="1 2">
    <name type="scientific">Pangasius djambal</name>
    <dbReference type="NCBI Taxonomy" id="1691987"/>
    <lineage>
        <taxon>Eukaryota</taxon>
        <taxon>Metazoa</taxon>
        <taxon>Chordata</taxon>
        <taxon>Craniata</taxon>
        <taxon>Vertebrata</taxon>
        <taxon>Euteleostomi</taxon>
        <taxon>Actinopterygii</taxon>
        <taxon>Neopterygii</taxon>
        <taxon>Teleostei</taxon>
        <taxon>Ostariophysi</taxon>
        <taxon>Siluriformes</taxon>
        <taxon>Pangasiidae</taxon>
        <taxon>Pangasius</taxon>
    </lineage>
</organism>
<accession>A0ACC5YEA8</accession>
<comment type="caution">
    <text evidence="1">The sequence shown here is derived from an EMBL/GenBank/DDBJ whole genome shotgun (WGS) entry which is preliminary data.</text>
</comment>
<protein>
    <submittedName>
        <fullName evidence="1">Uncharacterized protein</fullName>
    </submittedName>
</protein>
<evidence type="ECO:0000313" key="2">
    <source>
        <dbReference type="Proteomes" id="UP000830395"/>
    </source>
</evidence>
<gene>
    <name evidence="1" type="ORF">PDJAM_G00231510</name>
</gene>
<dbReference type="Proteomes" id="UP000830395">
    <property type="component" value="Chromosome 7"/>
</dbReference>
<dbReference type="EMBL" id="CM040981">
    <property type="protein sequence ID" value="MCJ8734110.1"/>
    <property type="molecule type" value="Genomic_DNA"/>
</dbReference>
<keyword evidence="2" id="KW-1185">Reference proteome</keyword>
<sequence>MCPGAGSQMESHTHTLPSLSPIHSPTNPSKALSLSPSLPQPSATALSPPSPPQSTPSHLLQSPGGLKPHCLSPSTPSDQDDLTCLNWLHQRNILPLSKMPPLPQFESPPISNLPSSPAKPPYSFSSLIFMAIEDSPDKRLPVRGIYEWIVNNFPYYRTAPSGWRNSVRHNLSLSKSFRRMQRDKSQSIGKGSLWCVCPEYRPGLLEVLKKTHYCHSSNSSLLNNPVLLEAADDGRSAVCDTMAISDLDSNNPTLSSNAPCSLISEHEELVAIQSVELTDEAESEKDPLADSGYIEFHYYQCEQYQYLVLPGNSDLDLETVEILQLDAEAQEAAGSLLDLAGGNH</sequence>
<evidence type="ECO:0000313" key="1">
    <source>
        <dbReference type="EMBL" id="MCJ8734110.1"/>
    </source>
</evidence>
<name>A0ACC5YEA8_9TELE</name>
<reference evidence="1" key="1">
    <citation type="submission" date="2020-02" db="EMBL/GenBank/DDBJ databases">
        <title>Genome sequencing of the panga catfish, Pangasius djambal.</title>
        <authorList>
            <person name="Wen M."/>
            <person name="Zahm M."/>
            <person name="Roques C."/>
            <person name="Cabau C."/>
            <person name="Klopp C."/>
            <person name="Donnadieu C."/>
            <person name="Jouanno E."/>
            <person name="Avarre J.-C."/>
            <person name="Campet M."/>
            <person name="Ha T."/>
            <person name="Dugue R."/>
            <person name="Lampietro C."/>
            <person name="Louis A."/>
            <person name="Herpin A."/>
            <person name="Echchiki A."/>
            <person name="Berthelot C."/>
            <person name="Parey E."/>
            <person name="Roest-Crollius H."/>
            <person name="Braasch I."/>
            <person name="Postlethwait J.H."/>
            <person name="Bobe J."/>
            <person name="Montfort J."/>
            <person name="Bouchez O."/>
            <person name="Begum T."/>
            <person name="Schartl M."/>
            <person name="Gustiano R."/>
            <person name="Guiguen Y."/>
        </authorList>
    </citation>
    <scope>NUCLEOTIDE SEQUENCE</scope>
    <source>
        <strain evidence="1">Pdj_M5554</strain>
    </source>
</reference>
<proteinExistence type="predicted"/>